<dbReference type="InterPro" id="IPR018652">
    <property type="entry name" value="DUF2082_NA-bd_Znr"/>
</dbReference>
<evidence type="ECO:0000256" key="1">
    <source>
        <dbReference type="SAM" id="MobiDB-lite"/>
    </source>
</evidence>
<name>A0A1H3ET80_9EURY</name>
<dbReference type="Pfam" id="PF09855">
    <property type="entry name" value="Zn_ribbon_13"/>
    <property type="match status" value="1"/>
</dbReference>
<feature type="compositionally biased region" description="Polar residues" evidence="1">
    <location>
        <begin position="1"/>
        <end position="10"/>
    </location>
</feature>
<dbReference type="EMBL" id="FNPC01000001">
    <property type="protein sequence ID" value="SDX81956.1"/>
    <property type="molecule type" value="Genomic_DNA"/>
</dbReference>
<dbReference type="AlphaFoldDB" id="A0A1H3ET80"/>
<evidence type="ECO:0000313" key="3">
    <source>
        <dbReference type="Proteomes" id="UP000199079"/>
    </source>
</evidence>
<evidence type="ECO:0008006" key="4">
    <source>
        <dbReference type="Google" id="ProtNLM"/>
    </source>
</evidence>
<dbReference type="GeneID" id="43839774"/>
<feature type="region of interest" description="Disordered" evidence="1">
    <location>
        <begin position="1"/>
        <end position="28"/>
    </location>
</feature>
<sequence>MVPHPDTQTGSDASADADDRGCPKCGHDETEVGTISTTGGGLSKMFDIQTNSFTVVSCTECGYSELYRDTTSGASDVVDVFLG</sequence>
<dbReference type="RefSeq" id="WP_021073305.1">
    <property type="nucleotide sequence ID" value="NZ_FNPC01000001.1"/>
</dbReference>
<dbReference type="OrthoDB" id="84364at2157"/>
<feature type="compositionally biased region" description="Basic and acidic residues" evidence="1">
    <location>
        <begin position="17"/>
        <end position="28"/>
    </location>
</feature>
<reference evidence="3" key="1">
    <citation type="submission" date="2016-10" db="EMBL/GenBank/DDBJ databases">
        <authorList>
            <person name="Varghese N."/>
            <person name="Submissions S."/>
        </authorList>
    </citation>
    <scope>NUCLEOTIDE SEQUENCE [LARGE SCALE GENOMIC DNA]</scope>
    <source>
        <strain evidence="3">DC30,IBRC 10041,KCTC 4046</strain>
    </source>
</reference>
<protein>
    <recommendedName>
        <fullName evidence="4">Nucleic acid-binding protein</fullName>
    </recommendedName>
</protein>
<gene>
    <name evidence="2" type="ORF">SAMN05216564_101589</name>
</gene>
<keyword evidence="3" id="KW-1185">Reference proteome</keyword>
<organism evidence="2 3">
    <name type="scientific">Halopenitus persicus</name>
    <dbReference type="NCBI Taxonomy" id="1048396"/>
    <lineage>
        <taxon>Archaea</taxon>
        <taxon>Methanobacteriati</taxon>
        <taxon>Methanobacteriota</taxon>
        <taxon>Stenosarchaea group</taxon>
        <taxon>Halobacteria</taxon>
        <taxon>Halobacteriales</taxon>
        <taxon>Haloferacaceae</taxon>
        <taxon>Halopenitus</taxon>
    </lineage>
</organism>
<accession>A0A1H3ET80</accession>
<evidence type="ECO:0000313" key="2">
    <source>
        <dbReference type="EMBL" id="SDX81956.1"/>
    </source>
</evidence>
<dbReference type="Proteomes" id="UP000199079">
    <property type="component" value="Unassembled WGS sequence"/>
</dbReference>
<proteinExistence type="predicted"/>